<sequence>MVMQNMGTGARIPVIDMKDLEGKNEKLMEACREWGCFRIINHNIPESLMMEMKAVSRSLLDLPVEVKLRNCDPVQGKGYTPPHKASSVFEGLGCYDMAAPGALDNFFHQLGASPQQREIISKYSKAIHELGMDMGRKLLKGLGLSGDLFDGWPCQLRINKYNYTSEYVGSTGAVLHTDPGFLTILQDDEIIGGLEAVHKDTGEYIPVDPMPGSLVVNLGDLAEIWSNGRLWSVKHRVQCYEGTIRVSIALFVLGPKDGALEPPDELVDSEHPRLYNSMNFEDYRMLRITTRSPTGAIELLRIKS</sequence>
<keyword evidence="9" id="KW-1185">Reference proteome</keyword>
<dbReference type="GO" id="GO:0046872">
    <property type="term" value="F:metal ion binding"/>
    <property type="evidence" value="ECO:0007669"/>
    <property type="project" value="UniProtKB-KW"/>
</dbReference>
<evidence type="ECO:0000256" key="2">
    <source>
        <dbReference type="ARBA" id="ARBA00023004"/>
    </source>
</evidence>
<organism evidence="8 9">
    <name type="scientific">Actinidia chinensis var. chinensis</name>
    <name type="common">Chinese soft-hair kiwi</name>
    <dbReference type="NCBI Taxonomy" id="1590841"/>
    <lineage>
        <taxon>Eukaryota</taxon>
        <taxon>Viridiplantae</taxon>
        <taxon>Streptophyta</taxon>
        <taxon>Embryophyta</taxon>
        <taxon>Tracheophyta</taxon>
        <taxon>Spermatophyta</taxon>
        <taxon>Magnoliopsida</taxon>
        <taxon>eudicotyledons</taxon>
        <taxon>Gunneridae</taxon>
        <taxon>Pentapetalae</taxon>
        <taxon>asterids</taxon>
        <taxon>Ericales</taxon>
        <taxon>Actinidiaceae</taxon>
        <taxon>Actinidia</taxon>
    </lineage>
</organism>
<keyword evidence="6" id="KW-0560">Oxidoreductase</keyword>
<reference evidence="9" key="2">
    <citation type="journal article" date="2018" name="BMC Genomics">
        <title>A manually annotated Actinidia chinensis var. chinensis (kiwifruit) genome highlights the challenges associated with draft genomes and gene prediction in plants.</title>
        <authorList>
            <person name="Pilkington S.M."/>
            <person name="Crowhurst R."/>
            <person name="Hilario E."/>
            <person name="Nardozza S."/>
            <person name="Fraser L."/>
            <person name="Peng Y."/>
            <person name="Gunaseelan K."/>
            <person name="Simpson R."/>
            <person name="Tahir J."/>
            <person name="Deroles S.C."/>
            <person name="Templeton K."/>
            <person name="Luo Z."/>
            <person name="Davy M."/>
            <person name="Cheng C."/>
            <person name="McNeilage M."/>
            <person name="Scaglione D."/>
            <person name="Liu Y."/>
            <person name="Zhang Q."/>
            <person name="Datson P."/>
            <person name="De Silva N."/>
            <person name="Gardiner S.E."/>
            <person name="Bassett H."/>
            <person name="Chagne D."/>
            <person name="McCallum J."/>
            <person name="Dzierzon H."/>
            <person name="Deng C."/>
            <person name="Wang Y.Y."/>
            <person name="Barron L."/>
            <person name="Manako K."/>
            <person name="Bowen J."/>
            <person name="Foster T.M."/>
            <person name="Erridge Z.A."/>
            <person name="Tiffin H."/>
            <person name="Waite C.N."/>
            <person name="Davies K.M."/>
            <person name="Grierson E.P."/>
            <person name="Laing W.A."/>
            <person name="Kirk R."/>
            <person name="Chen X."/>
            <person name="Wood M."/>
            <person name="Montefiori M."/>
            <person name="Brummell D.A."/>
            <person name="Schwinn K.E."/>
            <person name="Catanach A."/>
            <person name="Fullerton C."/>
            <person name="Li D."/>
            <person name="Meiyalaghan S."/>
            <person name="Nieuwenhuizen N."/>
            <person name="Read N."/>
            <person name="Prakash R."/>
            <person name="Hunter D."/>
            <person name="Zhang H."/>
            <person name="McKenzie M."/>
            <person name="Knabel M."/>
            <person name="Harris A."/>
            <person name="Allan A.C."/>
            <person name="Gleave A."/>
            <person name="Chen A."/>
            <person name="Janssen B.J."/>
            <person name="Plunkett B."/>
            <person name="Ampomah-Dwamena C."/>
            <person name="Voogd C."/>
            <person name="Leif D."/>
            <person name="Lafferty D."/>
            <person name="Souleyre E.J.F."/>
            <person name="Varkonyi-Gasic E."/>
            <person name="Gambi F."/>
            <person name="Hanley J."/>
            <person name="Yao J.L."/>
            <person name="Cheung J."/>
            <person name="David K.M."/>
            <person name="Warren B."/>
            <person name="Marsh K."/>
            <person name="Snowden K.C."/>
            <person name="Lin-Wang K."/>
            <person name="Brian L."/>
            <person name="Martinez-Sanchez M."/>
            <person name="Wang M."/>
            <person name="Ileperuma N."/>
            <person name="Macnee N."/>
            <person name="Campin R."/>
            <person name="McAtee P."/>
            <person name="Drummond R.S.M."/>
            <person name="Espley R.V."/>
            <person name="Ireland H.S."/>
            <person name="Wu R."/>
            <person name="Atkinson R.G."/>
            <person name="Karunairetnam S."/>
            <person name="Bulley S."/>
            <person name="Chunkath S."/>
            <person name="Hanley Z."/>
            <person name="Storey R."/>
            <person name="Thrimawithana A.H."/>
            <person name="Thomson S."/>
            <person name="David C."/>
            <person name="Testolin R."/>
            <person name="Huang H."/>
            <person name="Hellens R.P."/>
            <person name="Schaffer R.J."/>
        </authorList>
    </citation>
    <scope>NUCLEOTIDE SEQUENCE [LARGE SCALE GENOMIC DNA]</scope>
    <source>
        <strain evidence="9">cv. Red5</strain>
    </source>
</reference>
<dbReference type="Gramene" id="PSS24267">
    <property type="protein sequence ID" value="PSS24267"/>
    <property type="gene ID" value="CEY00_Acc09158"/>
</dbReference>
<dbReference type="InterPro" id="IPR050231">
    <property type="entry name" value="Iron_ascorbate_oxido_reductase"/>
</dbReference>
<dbReference type="OrthoDB" id="288590at2759"/>
<dbReference type="Pfam" id="PF03171">
    <property type="entry name" value="2OG-FeII_Oxy"/>
    <property type="match status" value="1"/>
</dbReference>
<dbReference type="Gene3D" id="2.60.120.330">
    <property type="entry name" value="B-lactam Antibiotic, Isopenicillin N Synthase, Chain"/>
    <property type="match status" value="1"/>
</dbReference>
<dbReference type="OMA" id="MEACREW"/>
<dbReference type="InterPro" id="IPR044861">
    <property type="entry name" value="IPNS-like_FE2OG_OXY"/>
</dbReference>
<dbReference type="PANTHER" id="PTHR47990">
    <property type="entry name" value="2-OXOGLUTARATE (2OG) AND FE(II)-DEPENDENT OXYGENASE SUPERFAMILY PROTEIN-RELATED"/>
    <property type="match status" value="1"/>
</dbReference>
<dbReference type="InParanoid" id="A0A2R6R9N8"/>
<dbReference type="GO" id="GO:0051213">
    <property type="term" value="F:dioxygenase activity"/>
    <property type="evidence" value="ECO:0007669"/>
    <property type="project" value="UniProtKB-KW"/>
</dbReference>
<evidence type="ECO:0000256" key="4">
    <source>
        <dbReference type="ARBA" id="ARBA00074102"/>
    </source>
</evidence>
<dbReference type="EMBL" id="NKQK01000008">
    <property type="protein sequence ID" value="PSS24267.1"/>
    <property type="molecule type" value="Genomic_DNA"/>
</dbReference>
<evidence type="ECO:0000256" key="3">
    <source>
        <dbReference type="ARBA" id="ARBA00054658"/>
    </source>
</evidence>
<dbReference type="SUPFAM" id="SSF51197">
    <property type="entry name" value="Clavaminate synthase-like"/>
    <property type="match status" value="1"/>
</dbReference>
<proteinExistence type="inferred from homology"/>
<dbReference type="FunFam" id="2.60.120.330:FF:000017">
    <property type="entry name" value="2-oxoglutarate-dependent dioxygenase DAO"/>
    <property type="match status" value="1"/>
</dbReference>
<accession>A0A2R6R9N8</accession>
<comment type="caution">
    <text evidence="8">The sequence shown here is derived from an EMBL/GenBank/DDBJ whole genome shotgun (WGS) entry which is preliminary data.</text>
</comment>
<dbReference type="InterPro" id="IPR005123">
    <property type="entry name" value="Oxoglu/Fe-dep_dioxygenase_dom"/>
</dbReference>
<feature type="domain" description="Fe2OG dioxygenase" evidence="7">
    <location>
        <begin position="152"/>
        <end position="254"/>
    </location>
</feature>
<dbReference type="PROSITE" id="PS51471">
    <property type="entry name" value="FE2OG_OXY"/>
    <property type="match status" value="1"/>
</dbReference>
<evidence type="ECO:0000256" key="1">
    <source>
        <dbReference type="ARBA" id="ARBA00022723"/>
    </source>
</evidence>
<dbReference type="InterPro" id="IPR026992">
    <property type="entry name" value="DIOX_N"/>
</dbReference>
<dbReference type="Proteomes" id="UP000241394">
    <property type="component" value="Chromosome LG8"/>
</dbReference>
<keyword evidence="2 6" id="KW-0408">Iron</keyword>
<evidence type="ECO:0000256" key="6">
    <source>
        <dbReference type="RuleBase" id="RU003682"/>
    </source>
</evidence>
<evidence type="ECO:0000313" key="9">
    <source>
        <dbReference type="Proteomes" id="UP000241394"/>
    </source>
</evidence>
<keyword evidence="1 6" id="KW-0479">Metal-binding</keyword>
<evidence type="ECO:0000256" key="5">
    <source>
        <dbReference type="ARBA" id="ARBA00076740"/>
    </source>
</evidence>
<dbReference type="GO" id="GO:0016705">
    <property type="term" value="F:oxidoreductase activity, acting on paired donors, with incorporation or reduction of molecular oxygen"/>
    <property type="evidence" value="ECO:0007669"/>
    <property type="project" value="UniProtKB-ARBA"/>
</dbReference>
<dbReference type="InterPro" id="IPR027443">
    <property type="entry name" value="IPNS-like_sf"/>
</dbReference>
<dbReference type="Pfam" id="PF14226">
    <property type="entry name" value="DIOX_N"/>
    <property type="match status" value="1"/>
</dbReference>
<reference evidence="8 9" key="1">
    <citation type="submission" date="2017-07" db="EMBL/GenBank/DDBJ databases">
        <title>An improved, manually edited Actinidia chinensis var. chinensis (kiwifruit) genome highlights the challenges associated with draft genomes and gene prediction in plants.</title>
        <authorList>
            <person name="Pilkington S."/>
            <person name="Crowhurst R."/>
            <person name="Hilario E."/>
            <person name="Nardozza S."/>
            <person name="Fraser L."/>
            <person name="Peng Y."/>
            <person name="Gunaseelan K."/>
            <person name="Simpson R."/>
            <person name="Tahir J."/>
            <person name="Deroles S."/>
            <person name="Templeton K."/>
            <person name="Luo Z."/>
            <person name="Davy M."/>
            <person name="Cheng C."/>
            <person name="Mcneilage M."/>
            <person name="Scaglione D."/>
            <person name="Liu Y."/>
            <person name="Zhang Q."/>
            <person name="Datson P."/>
            <person name="De Silva N."/>
            <person name="Gardiner S."/>
            <person name="Bassett H."/>
            <person name="Chagne D."/>
            <person name="Mccallum J."/>
            <person name="Dzierzon H."/>
            <person name="Deng C."/>
            <person name="Wang Y.-Y."/>
            <person name="Barron N."/>
            <person name="Manako K."/>
            <person name="Bowen J."/>
            <person name="Foster T."/>
            <person name="Erridge Z."/>
            <person name="Tiffin H."/>
            <person name="Waite C."/>
            <person name="Davies K."/>
            <person name="Grierson E."/>
            <person name="Laing W."/>
            <person name="Kirk R."/>
            <person name="Chen X."/>
            <person name="Wood M."/>
            <person name="Montefiori M."/>
            <person name="Brummell D."/>
            <person name="Schwinn K."/>
            <person name="Catanach A."/>
            <person name="Fullerton C."/>
            <person name="Li D."/>
            <person name="Meiyalaghan S."/>
            <person name="Nieuwenhuizen N."/>
            <person name="Read N."/>
            <person name="Prakash R."/>
            <person name="Hunter D."/>
            <person name="Zhang H."/>
            <person name="Mckenzie M."/>
            <person name="Knabel M."/>
            <person name="Harris A."/>
            <person name="Allan A."/>
            <person name="Chen A."/>
            <person name="Janssen B."/>
            <person name="Plunkett B."/>
            <person name="Dwamena C."/>
            <person name="Voogd C."/>
            <person name="Leif D."/>
            <person name="Lafferty D."/>
            <person name="Souleyre E."/>
            <person name="Varkonyi-Gasic E."/>
            <person name="Gambi F."/>
            <person name="Hanley J."/>
            <person name="Yao J.-L."/>
            <person name="Cheung J."/>
            <person name="David K."/>
            <person name="Warren B."/>
            <person name="Marsh K."/>
            <person name="Snowden K."/>
            <person name="Lin-Wang K."/>
            <person name="Brian L."/>
            <person name="Martinez-Sanchez M."/>
            <person name="Wang M."/>
            <person name="Ileperuma N."/>
            <person name="Macnee N."/>
            <person name="Campin R."/>
            <person name="Mcatee P."/>
            <person name="Drummond R."/>
            <person name="Espley R."/>
            <person name="Ireland H."/>
            <person name="Wu R."/>
            <person name="Atkinson R."/>
            <person name="Karunairetnam S."/>
            <person name="Bulley S."/>
            <person name="Chunkath S."/>
            <person name="Hanley Z."/>
            <person name="Storey R."/>
            <person name="Thrimawithana A."/>
            <person name="Thomson S."/>
            <person name="David C."/>
            <person name="Testolin R."/>
        </authorList>
    </citation>
    <scope>NUCLEOTIDE SEQUENCE [LARGE SCALE GENOMIC DNA]</scope>
    <source>
        <strain evidence="9">cv. Red5</strain>
        <tissue evidence="8">Young leaf</tissue>
    </source>
</reference>
<gene>
    <name evidence="8" type="ORF">CEY00_Acc09158</name>
</gene>
<dbReference type="AlphaFoldDB" id="A0A2R6R9N8"/>
<evidence type="ECO:0000259" key="7">
    <source>
        <dbReference type="PROSITE" id="PS51471"/>
    </source>
</evidence>
<evidence type="ECO:0000313" key="8">
    <source>
        <dbReference type="EMBL" id="PSS24267.1"/>
    </source>
</evidence>
<protein>
    <recommendedName>
        <fullName evidence="4">2-oxoglutarate-dependent dioxygenase DAO</fullName>
    </recommendedName>
    <alternativeName>
        <fullName evidence="5">Protein DIOXYGENASE FOR AUXIN OXIDATION</fullName>
    </alternativeName>
</protein>
<dbReference type="STRING" id="1590841.A0A2R6R9N8"/>
<name>A0A2R6R9N8_ACTCC</name>
<keyword evidence="8" id="KW-0223">Dioxygenase</keyword>
<comment type="similarity">
    <text evidence="6">Belongs to the iron/ascorbate-dependent oxidoreductase family.</text>
</comment>
<comment type="function">
    <text evidence="3">2-oxoglutarate-dependent dioxygenase essential for auxin catabolism and maintenance of auxin homeostasis in reproductive organs. Catalyzes the irreversible oxidation of indole-3-acetic acid (IAA) to the biologically inactive 2-oxoindole-3-acetic acid (OxIAA).</text>
</comment>